<dbReference type="EMBL" id="SWBQ01000005">
    <property type="protein sequence ID" value="TKC04295.1"/>
    <property type="molecule type" value="Genomic_DNA"/>
</dbReference>
<comment type="similarity">
    <text evidence="2 6">Belongs to the FKBP-type PPIase family.</text>
</comment>
<comment type="caution">
    <text evidence="8">The sequence shown here is derived from an EMBL/GenBank/DDBJ whole genome shotgun (WGS) entry which is preliminary data.</text>
</comment>
<dbReference type="PROSITE" id="PS50059">
    <property type="entry name" value="FKBP_PPIASE"/>
    <property type="match status" value="1"/>
</dbReference>
<reference evidence="8 9" key="1">
    <citation type="submission" date="2019-04" db="EMBL/GenBank/DDBJ databases">
        <title>Pedobacter sp. RP-3-15 sp. nov., isolated from Arctic soil.</title>
        <authorList>
            <person name="Dahal R.H."/>
            <person name="Kim D.-U."/>
        </authorList>
    </citation>
    <scope>NUCLEOTIDE SEQUENCE [LARGE SCALE GENOMIC DNA]</scope>
    <source>
        <strain evidence="8 9">RP-3-15</strain>
    </source>
</reference>
<name>A0A4U1CC43_9SPHI</name>
<evidence type="ECO:0000313" key="8">
    <source>
        <dbReference type="EMBL" id="TKC04295.1"/>
    </source>
</evidence>
<feature type="domain" description="PPIase FKBP-type" evidence="7">
    <location>
        <begin position="74"/>
        <end position="166"/>
    </location>
</feature>
<evidence type="ECO:0000256" key="3">
    <source>
        <dbReference type="ARBA" id="ARBA00023110"/>
    </source>
</evidence>
<proteinExistence type="inferred from homology"/>
<evidence type="ECO:0000256" key="1">
    <source>
        <dbReference type="ARBA" id="ARBA00000971"/>
    </source>
</evidence>
<dbReference type="RefSeq" id="WP_136837288.1">
    <property type="nucleotide sequence ID" value="NZ_SWBQ01000005.1"/>
</dbReference>
<dbReference type="InterPro" id="IPR046357">
    <property type="entry name" value="PPIase_dom_sf"/>
</dbReference>
<protein>
    <recommendedName>
        <fullName evidence="6">Peptidyl-prolyl cis-trans isomerase</fullName>
        <ecNumber evidence="6">5.2.1.8</ecNumber>
    </recommendedName>
</protein>
<dbReference type="InterPro" id="IPR001179">
    <property type="entry name" value="PPIase_FKBP_dom"/>
</dbReference>
<evidence type="ECO:0000256" key="2">
    <source>
        <dbReference type="ARBA" id="ARBA00006577"/>
    </source>
</evidence>
<sequence>MLKNRLLLGMIFIGCVIAACEKPEVYDEQSQYEIDEALIKKWSDSSGVVLTKHESGVYYNIIKEGTGADVVTLDDTLKVQYEGKLLTDSVFSQTTAETDTFRFVLKTVMPGWQQGLPLIKEGGEIRLLIPSKLGYRNYPVKHGELPRQQVPANSVLNFKIDLKKVVKKK</sequence>
<evidence type="ECO:0000256" key="4">
    <source>
        <dbReference type="ARBA" id="ARBA00023235"/>
    </source>
</evidence>
<dbReference type="PANTHER" id="PTHR43811">
    <property type="entry name" value="FKBP-TYPE PEPTIDYL-PROLYL CIS-TRANS ISOMERASE FKPA"/>
    <property type="match status" value="1"/>
</dbReference>
<dbReference type="PANTHER" id="PTHR43811:SF19">
    <property type="entry name" value="39 KDA FK506-BINDING NUCLEAR PROTEIN"/>
    <property type="match status" value="1"/>
</dbReference>
<dbReference type="SUPFAM" id="SSF54534">
    <property type="entry name" value="FKBP-like"/>
    <property type="match status" value="1"/>
</dbReference>
<evidence type="ECO:0000259" key="7">
    <source>
        <dbReference type="PROSITE" id="PS50059"/>
    </source>
</evidence>
<dbReference type="GO" id="GO:0003755">
    <property type="term" value="F:peptidyl-prolyl cis-trans isomerase activity"/>
    <property type="evidence" value="ECO:0007669"/>
    <property type="project" value="UniProtKB-UniRule"/>
</dbReference>
<dbReference type="AlphaFoldDB" id="A0A4U1CC43"/>
<dbReference type="Pfam" id="PF00254">
    <property type="entry name" value="FKBP_C"/>
    <property type="match status" value="1"/>
</dbReference>
<dbReference type="OrthoDB" id="669809at2"/>
<comment type="catalytic activity">
    <reaction evidence="1 5 6">
        <text>[protein]-peptidylproline (omega=180) = [protein]-peptidylproline (omega=0)</text>
        <dbReference type="Rhea" id="RHEA:16237"/>
        <dbReference type="Rhea" id="RHEA-COMP:10747"/>
        <dbReference type="Rhea" id="RHEA-COMP:10748"/>
        <dbReference type="ChEBI" id="CHEBI:83833"/>
        <dbReference type="ChEBI" id="CHEBI:83834"/>
        <dbReference type="EC" id="5.2.1.8"/>
    </reaction>
</comment>
<dbReference type="Gene3D" id="3.10.50.40">
    <property type="match status" value="1"/>
</dbReference>
<organism evidence="8 9">
    <name type="scientific">Pedobacter frigoris</name>
    <dbReference type="NCBI Taxonomy" id="2571272"/>
    <lineage>
        <taxon>Bacteria</taxon>
        <taxon>Pseudomonadati</taxon>
        <taxon>Bacteroidota</taxon>
        <taxon>Sphingobacteriia</taxon>
        <taxon>Sphingobacteriales</taxon>
        <taxon>Sphingobacteriaceae</taxon>
        <taxon>Pedobacter</taxon>
    </lineage>
</organism>
<keyword evidence="9" id="KW-1185">Reference proteome</keyword>
<evidence type="ECO:0000256" key="5">
    <source>
        <dbReference type="PROSITE-ProRule" id="PRU00277"/>
    </source>
</evidence>
<evidence type="ECO:0000256" key="6">
    <source>
        <dbReference type="RuleBase" id="RU003915"/>
    </source>
</evidence>
<dbReference type="PROSITE" id="PS51257">
    <property type="entry name" value="PROKAR_LIPOPROTEIN"/>
    <property type="match status" value="1"/>
</dbReference>
<accession>A0A4U1CC43</accession>
<keyword evidence="4 5" id="KW-0413">Isomerase</keyword>
<gene>
    <name evidence="8" type="ORF">FA047_17055</name>
</gene>
<keyword evidence="3 5" id="KW-0697">Rotamase</keyword>
<dbReference type="Proteomes" id="UP000307244">
    <property type="component" value="Unassembled WGS sequence"/>
</dbReference>
<evidence type="ECO:0000313" key="9">
    <source>
        <dbReference type="Proteomes" id="UP000307244"/>
    </source>
</evidence>
<dbReference type="EC" id="5.2.1.8" evidence="6"/>